<dbReference type="PATRIC" id="fig|1915.4.peg.6712"/>
<organism evidence="3 4">
    <name type="scientific">Streptomyces lincolnensis</name>
    <dbReference type="NCBI Taxonomy" id="1915"/>
    <lineage>
        <taxon>Bacteria</taxon>
        <taxon>Bacillati</taxon>
        <taxon>Actinomycetota</taxon>
        <taxon>Actinomycetes</taxon>
        <taxon>Kitasatosporales</taxon>
        <taxon>Streptomycetaceae</taxon>
        <taxon>Streptomyces</taxon>
    </lineage>
</organism>
<reference evidence="3 4" key="1">
    <citation type="submission" date="2016-07" db="EMBL/GenBank/DDBJ databases">
        <title>Enhancement of antibiotic productionsby engineered nitrateutilization in actinobacteria.</title>
        <authorList>
            <person name="Meng S.C."/>
        </authorList>
    </citation>
    <scope>NUCLEOTIDE SEQUENCE [LARGE SCALE GENOMIC DNA]</scope>
    <source>
        <strain evidence="3 4">NRRL 2936</strain>
    </source>
</reference>
<sequence length="737" mass="83002">MTCGRRLRRWSLTVVVGRRRPPRTAHRRPGNRRVTWDDAGPENLAPGTRGSAVPASPIHSPLTCGLPDLRASWGGPEEARDSQRPSHDEPDFVEADDLPSSPFAHKIAMSRTDAPQVRYRWRMTDPAPPSRQWTECSQTEENADSNSPCRGEVVEPYTKCLSHLSEIERGRHFNSMHERPRVSYQGTTIDPDLFRHISAVLSMGNTEASFHHCKFTGNAIRMTGAFRSHISFAASEFEGMAVFDDVEFLGGVDFTAAHFRDSAMFDQVKFHESALFDGVEFSDWANFENATFTKDAFFQDTHFKKANFDGVQFLDWALFGGAKFSTEASFHRATFQNAAIFKGATFNDVVEFNESEFPSTADFRDVKASTDAIFDGARFVEISRFGPIYCEQLLDLSNTHFEHPVLLIVDASRVRMRHTLFGAHASVQVARASIDLTHAVLNQPVDVIGAPSTIDFRTGSITSIASLTSLRGVDCAMLTVASLSLTDCTFSGAIHLDQLRLEGRWYFNRSPRRFSMMPPFRHTSRQVIEEERRRRAFSGRSTSHRIWGDGPIDRVVPQYDALAMIYRQLRKSREDAKDEPGAADFYYGEMEMRRLSRKWSTSERWLLQLYWLLSGYGLRASRALGWLILAMLTTILLMMAFGLPQESPKQEAVGIVPSSGGKVTFEIDKTDPKNPSSERFTSERFEKSLKVTLNSVVFRSSGQDLTTTGDYIEMASRFSEPILLGLAVLAVRGRVKR</sequence>
<dbReference type="Pfam" id="PF13576">
    <property type="entry name" value="Pentapeptide_3"/>
    <property type="match status" value="2"/>
</dbReference>
<keyword evidence="2" id="KW-1133">Transmembrane helix</keyword>
<evidence type="ECO:0000256" key="2">
    <source>
        <dbReference type="SAM" id="Phobius"/>
    </source>
</evidence>
<evidence type="ECO:0000256" key="1">
    <source>
        <dbReference type="SAM" id="MobiDB-lite"/>
    </source>
</evidence>
<keyword evidence="2" id="KW-0812">Transmembrane</keyword>
<proteinExistence type="predicted"/>
<dbReference type="AlphaFoldDB" id="A0A1B1MID5"/>
<name>A0A1B1MID5_STRLN</name>
<keyword evidence="2" id="KW-0472">Membrane</keyword>
<dbReference type="EMBL" id="CP016438">
    <property type="protein sequence ID" value="ANS68287.1"/>
    <property type="molecule type" value="Genomic_DNA"/>
</dbReference>
<feature type="transmembrane region" description="Helical" evidence="2">
    <location>
        <begin position="623"/>
        <end position="643"/>
    </location>
</feature>
<dbReference type="PANTHER" id="PTHR14136">
    <property type="entry name" value="BTB_POZ DOMAIN-CONTAINING PROTEIN KCTD9"/>
    <property type="match status" value="1"/>
</dbReference>
<accession>A0A1B1MID5</accession>
<protein>
    <submittedName>
        <fullName evidence="3">Uncharacterized protein</fullName>
    </submittedName>
</protein>
<feature type="compositionally biased region" description="Basic residues" evidence="1">
    <location>
        <begin position="19"/>
        <end position="31"/>
    </location>
</feature>
<dbReference type="Gene3D" id="2.160.20.80">
    <property type="entry name" value="E3 ubiquitin-protein ligase SopA"/>
    <property type="match status" value="1"/>
</dbReference>
<feature type="region of interest" description="Disordered" evidence="1">
    <location>
        <begin position="19"/>
        <end position="100"/>
    </location>
</feature>
<dbReference type="InterPro" id="IPR051082">
    <property type="entry name" value="Pentapeptide-BTB/POZ_domain"/>
</dbReference>
<feature type="compositionally biased region" description="Basic and acidic residues" evidence="1">
    <location>
        <begin position="77"/>
        <end position="90"/>
    </location>
</feature>
<dbReference type="Proteomes" id="UP000092598">
    <property type="component" value="Chromosome"/>
</dbReference>
<keyword evidence="4" id="KW-1185">Reference proteome</keyword>
<dbReference type="PANTHER" id="PTHR14136:SF17">
    <property type="entry name" value="BTB_POZ DOMAIN-CONTAINING PROTEIN KCTD9"/>
    <property type="match status" value="1"/>
</dbReference>
<gene>
    <name evidence="3" type="ORF">SLINC_6063</name>
</gene>
<dbReference type="InterPro" id="IPR001646">
    <property type="entry name" value="5peptide_repeat"/>
</dbReference>
<dbReference type="KEGG" id="sls:SLINC_6063"/>
<evidence type="ECO:0000313" key="4">
    <source>
        <dbReference type="Proteomes" id="UP000092598"/>
    </source>
</evidence>
<dbReference type="STRING" id="1915.SLINC_6063"/>
<evidence type="ECO:0000313" key="3">
    <source>
        <dbReference type="EMBL" id="ANS68287.1"/>
    </source>
</evidence>